<proteinExistence type="predicted"/>
<sequence>MQVPKLTILVLSGQSLANLIELAKDENFALFFGWELWAEKARQDFQIPLNFFNLVREPWASEAGLAAREMSPIYRYLELAAEFEVLPEMAVSVSKGVISGVYEALAGVERCLEVDDVPSLKFFLSRLRPEFKDKLKRECESNFDDYFHLNRIQKGKIEASNYLREYLNGESLTFELDISCIKARATHTYKGESTNVSSYDEELIVYLLAKFHPERILSPPYSLIKFRALVCLASQGEFTLLRRAFSPNLQDSELREFMSDHIWEIFKIFIESGNVEVVDEILPYFSQTGITLTLEAKRIEEQVPNFPFDHTRIPSDYGTFRSGVFIPGRYHFPLSRSVPLDLDNQRSWKMFSLAIWSGNPQIFDFLAYLEGWNLCELSQNPRICEFFLDEWRSACGTHPERFVGFYSIFQRLISEVEIPRVRFSEDLAFGEKSKEALCRSVDIANLILSKAKHSSNRQDLIYLSLENSFGKINSLLFLLSKFREELEVFDDDKMLLETLVDCAEGFPLSQRILQGFIEQNYSE</sequence>
<accession>W5S513</accession>
<dbReference type="GeneID" id="18266210"/>
<protein>
    <submittedName>
        <fullName evidence="1">Uncharacterized protein</fullName>
    </submittedName>
</protein>
<evidence type="ECO:0000313" key="1">
    <source>
        <dbReference type="EMBL" id="AHH01749.1"/>
    </source>
</evidence>
<dbReference type="EMBL" id="KF740664">
    <property type="protein sequence ID" value="AHH01749.1"/>
    <property type="molecule type" value="Genomic_DNA"/>
</dbReference>
<dbReference type="RefSeq" id="YP_009001084.1">
    <property type="nucleotide sequence ID" value="NC_023423.1"/>
</dbReference>
<keyword evidence="2" id="KW-1185">Reference proteome</keyword>
<dbReference type="KEGG" id="vg:18266210"/>
<name>W5S513_9VIRU</name>
<dbReference type="Proteomes" id="UP000202176">
    <property type="component" value="Segment"/>
</dbReference>
<organism evidence="1 2">
    <name type="scientific">Pithovirus sibericum</name>
    <dbReference type="NCBI Taxonomy" id="1450746"/>
    <lineage>
        <taxon>Viruses</taxon>
        <taxon>Pithoviruses</taxon>
        <taxon>Orthopithovirinae</taxon>
        <taxon>Alphapithovirus</taxon>
        <taxon>Alphapithovirus sibericum</taxon>
    </lineage>
</organism>
<evidence type="ECO:0000313" key="2">
    <source>
        <dbReference type="Proteomes" id="UP000202176"/>
    </source>
</evidence>
<gene>
    <name evidence="1" type="ORF">pv_182</name>
</gene>
<reference evidence="1 2" key="1">
    <citation type="journal article" date="2014" name="Proc. Natl. Acad. Sci. U.S.A.">
        <title>Thirty-thousand-year-old distant relative of giant icosahedral DNA viruses with a pandoravirus morphology.</title>
        <authorList>
            <person name="Legendre M."/>
            <person name="Bartoli J."/>
            <person name="Shmakova L."/>
            <person name="Jeudy S."/>
            <person name="Labadie K."/>
            <person name="Adrait A."/>
            <person name="Lescot M."/>
            <person name="Poirot O."/>
            <person name="Bertaux L."/>
            <person name="Bruley C."/>
            <person name="Coute Y."/>
            <person name="Rivkina E."/>
            <person name="Abergel C."/>
            <person name="Claverie J.M."/>
        </authorList>
    </citation>
    <scope>NUCLEOTIDE SEQUENCE [LARGE SCALE GENOMIC DNA]</scope>
    <source>
        <strain evidence="1">P1084-T</strain>
    </source>
</reference>